<name>A0A2W7QLF6_9RHOB</name>
<dbReference type="OrthoDB" id="7874671at2"/>
<dbReference type="RefSeq" id="WP_111361108.1">
    <property type="nucleotide sequence ID" value="NZ_MEHT01000009.1"/>
</dbReference>
<accession>A0A2W7QLF6</accession>
<feature type="region of interest" description="Disordered" evidence="1">
    <location>
        <begin position="55"/>
        <end position="77"/>
    </location>
</feature>
<organism evidence="2 3">
    <name type="scientific">Roseinatronobacter thiooxidans</name>
    <dbReference type="NCBI Taxonomy" id="121821"/>
    <lineage>
        <taxon>Bacteria</taxon>
        <taxon>Pseudomonadati</taxon>
        <taxon>Pseudomonadota</taxon>
        <taxon>Alphaproteobacteria</taxon>
        <taxon>Rhodobacterales</taxon>
        <taxon>Paracoccaceae</taxon>
        <taxon>Roseinatronobacter</taxon>
    </lineage>
</organism>
<protein>
    <submittedName>
        <fullName evidence="2">Uncharacterized protein</fullName>
    </submittedName>
</protein>
<keyword evidence="3" id="KW-1185">Reference proteome</keyword>
<dbReference type="EMBL" id="QKZQ01000001">
    <property type="protein sequence ID" value="PZX48136.1"/>
    <property type="molecule type" value="Genomic_DNA"/>
</dbReference>
<dbReference type="AlphaFoldDB" id="A0A2W7QLF6"/>
<evidence type="ECO:0000256" key="1">
    <source>
        <dbReference type="SAM" id="MobiDB-lite"/>
    </source>
</evidence>
<proteinExistence type="predicted"/>
<evidence type="ECO:0000313" key="2">
    <source>
        <dbReference type="EMBL" id="PZX48136.1"/>
    </source>
</evidence>
<reference evidence="2 3" key="1">
    <citation type="submission" date="2018-06" db="EMBL/GenBank/DDBJ databases">
        <title>Genomic Encyclopedia of Archaeal and Bacterial Type Strains, Phase II (KMG-II): from individual species to whole genera.</title>
        <authorList>
            <person name="Goeker M."/>
        </authorList>
    </citation>
    <scope>NUCLEOTIDE SEQUENCE [LARGE SCALE GENOMIC DNA]</scope>
    <source>
        <strain evidence="2 3">DSM 13087</strain>
    </source>
</reference>
<evidence type="ECO:0000313" key="3">
    <source>
        <dbReference type="Proteomes" id="UP000249364"/>
    </source>
</evidence>
<gene>
    <name evidence="2" type="ORF">LY56_00284</name>
</gene>
<sequence>MFKFLFGNKATAPQIARETQRQTVERAQKELNEILAALTPKARITIYPEEGTLTIDLPEQMPDEAKALPAPTTETVN</sequence>
<comment type="caution">
    <text evidence="2">The sequence shown here is derived from an EMBL/GenBank/DDBJ whole genome shotgun (WGS) entry which is preliminary data.</text>
</comment>
<dbReference type="Proteomes" id="UP000249364">
    <property type="component" value="Unassembled WGS sequence"/>
</dbReference>